<evidence type="ECO:0000313" key="6">
    <source>
        <dbReference type="EMBL" id="CAG6724282.1"/>
    </source>
</evidence>
<dbReference type="EMBL" id="HBUF01367335">
    <property type="protein sequence ID" value="CAG6724282.1"/>
    <property type="molecule type" value="Transcribed_RNA"/>
</dbReference>
<feature type="compositionally biased region" description="Basic and acidic residues" evidence="3">
    <location>
        <begin position="1014"/>
        <end position="1024"/>
    </location>
</feature>
<dbReference type="InterPro" id="IPR021109">
    <property type="entry name" value="Peptidase_aspartic_dom_sf"/>
</dbReference>
<dbReference type="GO" id="GO:0003964">
    <property type="term" value="F:RNA-directed DNA polymerase activity"/>
    <property type="evidence" value="ECO:0007669"/>
    <property type="project" value="UniProtKB-EC"/>
</dbReference>
<dbReference type="InterPro" id="IPR041588">
    <property type="entry name" value="Integrase_H2C2"/>
</dbReference>
<feature type="region of interest" description="Disordered" evidence="3">
    <location>
        <begin position="201"/>
        <end position="266"/>
    </location>
</feature>
<dbReference type="GO" id="GO:0006508">
    <property type="term" value="P:proteolysis"/>
    <property type="evidence" value="ECO:0007669"/>
    <property type="project" value="InterPro"/>
</dbReference>
<reference evidence="6" key="1">
    <citation type="submission" date="2021-05" db="EMBL/GenBank/DDBJ databases">
        <authorList>
            <person name="Alioto T."/>
            <person name="Alioto T."/>
            <person name="Gomez Garrido J."/>
        </authorList>
    </citation>
    <scope>NUCLEOTIDE SEQUENCE</scope>
</reference>
<dbReference type="FunFam" id="1.10.340.70:FF:000004">
    <property type="entry name" value="Retrovirus-related Pol polyprotein from transposon 297-like Protein"/>
    <property type="match status" value="1"/>
</dbReference>
<dbReference type="PANTHER" id="PTHR37984:SF7">
    <property type="entry name" value="INTEGRASE CATALYTIC DOMAIN-CONTAINING PROTEIN"/>
    <property type="match status" value="1"/>
</dbReference>
<organism evidence="6">
    <name type="scientific">Cacopsylla melanoneura</name>
    <dbReference type="NCBI Taxonomy" id="428564"/>
    <lineage>
        <taxon>Eukaryota</taxon>
        <taxon>Metazoa</taxon>
        <taxon>Ecdysozoa</taxon>
        <taxon>Arthropoda</taxon>
        <taxon>Hexapoda</taxon>
        <taxon>Insecta</taxon>
        <taxon>Pterygota</taxon>
        <taxon>Neoptera</taxon>
        <taxon>Paraneoptera</taxon>
        <taxon>Hemiptera</taxon>
        <taxon>Sternorrhyncha</taxon>
        <taxon>Psylloidea</taxon>
        <taxon>Psyllidae</taxon>
        <taxon>Psyllinae</taxon>
        <taxon>Cacopsylla</taxon>
    </lineage>
</organism>
<evidence type="ECO:0000256" key="2">
    <source>
        <dbReference type="ARBA" id="ARBA00022801"/>
    </source>
</evidence>
<dbReference type="AlphaFoldDB" id="A0A8D8VK82"/>
<dbReference type="InterPro" id="IPR036397">
    <property type="entry name" value="RNaseH_sf"/>
</dbReference>
<feature type="domain" description="Integrase catalytic" evidence="5">
    <location>
        <begin position="626"/>
        <end position="722"/>
    </location>
</feature>
<accession>A0A8D8VK82</accession>
<dbReference type="GO" id="GO:0003676">
    <property type="term" value="F:nucleic acid binding"/>
    <property type="evidence" value="ECO:0007669"/>
    <property type="project" value="InterPro"/>
</dbReference>
<proteinExistence type="predicted"/>
<dbReference type="EC" id="2.7.7.49" evidence="1"/>
<dbReference type="InterPro" id="IPR001584">
    <property type="entry name" value="Integrase_cat-core"/>
</dbReference>
<dbReference type="Gene3D" id="3.30.420.10">
    <property type="entry name" value="Ribonuclease H-like superfamily/Ribonuclease H"/>
    <property type="match status" value="1"/>
</dbReference>
<feature type="region of interest" description="Disordered" evidence="3">
    <location>
        <begin position="990"/>
        <end position="1040"/>
    </location>
</feature>
<sequence>MSENITLPKLISSNLTESEINNFSRTFNFYLVAHKLDAETETIKTAHLRMALDSKLNDIIDNLNLNPITVKGIVDSLKENLLPKENTAYNQYVFFDRKQAQHETFNEFYLEVKALAAKCDFGEKLDQILKCKIVHGIKDANLKERLYRSPEITLKEVINYCRASEDAKVKLSGNGSGAEGLSGGNISHDADINVINNRQSHGYRSGYNNRFSSTSSTGYNKGNNYGSSRPSRNDYGSSRPSHNDYGSSRSTHNDYNSGSRPRHSNQWTATCRNCSTSHRIKGRCPAYGETCSFCHRKNHFTSCCFKKARRRQNQTQPARNQVQTMHADYSSDSNCSSDSNFEGNMFHLQINSVKNNSPEWYQVFTFKNTSLNLKLDTGADISVINLSNLNKISTKLRNRLSPSNLIVRAFGGQQIKILGSVKISLKNKQNSEIVKFYVTPDSEHVVPILGAKECEKLGLIKRIHSVDRIPLESSYDNEIKLEGYVHNLNYSKPVLNRGVIISETKSDENLTKVIQYCKQGWPNCKSSLPKNEFVRHYAKHRNELIVCEDNLLYFNNRVVIPEVLKSSALESLHSGHMGTQKTILRAQETMYWINMNNDIQSFIKKCLTCQTFKGQKTKEPLMPLEIAKFPFERISMDILNFKSREYLVIVDSYSKWIELLPLKTKKCSEIISKLKDLFSKFGIPCIIQSDNSPFNSLEIKKFCNEYNIKWWFSSPNYPNSNSSEQAVKICKNILKKSDFAHCDYIDLLTEYRATKIPELKFSPSEIMMGRVIRTKIIINPEKLKPIANLGEAHCSLKVDMKRRQNKQKQYYDRKTRVEHPFHQDENVLVREGDRWIRGKIVKQSEHPRSYWVQTEKGSMLRRNTFHLKHSPIVFKESRVNKDNFDDIAEIHYLKPEANTNATLIDQNCSSSSSNLSTNATLIDQNCSSFSFNTNATLINENCSGSNCIAQVNSNPLVSENSSVVPNLVVHETCSNLVKHNTINNTLVPQKVDNSSSESENSFHSLSSVENTPLKNERHDHDYLVRSKSGRVSKKPKRLNL</sequence>
<dbReference type="SUPFAM" id="SSF53098">
    <property type="entry name" value="Ribonuclease H-like"/>
    <property type="match status" value="1"/>
</dbReference>
<feature type="domain" description="Peptidase A2" evidence="4">
    <location>
        <begin position="371"/>
        <end position="412"/>
    </location>
</feature>
<dbReference type="PANTHER" id="PTHR37984">
    <property type="entry name" value="PROTEIN CBG26694"/>
    <property type="match status" value="1"/>
</dbReference>
<feature type="compositionally biased region" description="Low complexity" evidence="3">
    <location>
        <begin position="994"/>
        <end position="1009"/>
    </location>
</feature>
<dbReference type="PROSITE" id="PS50994">
    <property type="entry name" value="INTEGRASE"/>
    <property type="match status" value="1"/>
</dbReference>
<dbReference type="SUPFAM" id="SSF50630">
    <property type="entry name" value="Acid proteases"/>
    <property type="match status" value="1"/>
</dbReference>
<dbReference type="InterPro" id="IPR001995">
    <property type="entry name" value="Peptidase_A2_cat"/>
</dbReference>
<name>A0A8D8VK82_9HEMI</name>
<protein>
    <recommendedName>
        <fullName evidence="1">RNA-directed DNA polymerase</fullName>
        <ecNumber evidence="1">2.7.7.49</ecNumber>
    </recommendedName>
</protein>
<evidence type="ECO:0000259" key="4">
    <source>
        <dbReference type="PROSITE" id="PS50175"/>
    </source>
</evidence>
<dbReference type="Pfam" id="PF17921">
    <property type="entry name" value="Integrase_H2C2"/>
    <property type="match status" value="1"/>
</dbReference>
<evidence type="ECO:0000259" key="5">
    <source>
        <dbReference type="PROSITE" id="PS50994"/>
    </source>
</evidence>
<dbReference type="Gene3D" id="2.40.70.10">
    <property type="entry name" value="Acid Proteases"/>
    <property type="match status" value="1"/>
</dbReference>
<dbReference type="InterPro" id="IPR050951">
    <property type="entry name" value="Retrovirus_Pol_polyprotein"/>
</dbReference>
<keyword evidence="2" id="KW-0378">Hydrolase</keyword>
<feature type="compositionally biased region" description="Basic residues" evidence="3">
    <location>
        <begin position="1027"/>
        <end position="1040"/>
    </location>
</feature>
<evidence type="ECO:0000256" key="1">
    <source>
        <dbReference type="ARBA" id="ARBA00012493"/>
    </source>
</evidence>
<evidence type="ECO:0000256" key="3">
    <source>
        <dbReference type="SAM" id="MobiDB-lite"/>
    </source>
</evidence>
<dbReference type="GO" id="GO:0015074">
    <property type="term" value="P:DNA integration"/>
    <property type="evidence" value="ECO:0007669"/>
    <property type="project" value="InterPro"/>
</dbReference>
<dbReference type="FunFam" id="3.30.420.10:FF:000063">
    <property type="entry name" value="Retrovirus-related Pol polyprotein from transposon 297-like Protein"/>
    <property type="match status" value="1"/>
</dbReference>
<dbReference type="InterPro" id="IPR012337">
    <property type="entry name" value="RNaseH-like_sf"/>
</dbReference>
<dbReference type="Pfam" id="PF00665">
    <property type="entry name" value="rve"/>
    <property type="match status" value="1"/>
</dbReference>
<dbReference type="Gene3D" id="1.10.340.70">
    <property type="match status" value="1"/>
</dbReference>
<dbReference type="GO" id="GO:0004190">
    <property type="term" value="F:aspartic-type endopeptidase activity"/>
    <property type="evidence" value="ECO:0007669"/>
    <property type="project" value="InterPro"/>
</dbReference>
<dbReference type="PROSITE" id="PS50175">
    <property type="entry name" value="ASP_PROT_RETROV"/>
    <property type="match status" value="1"/>
</dbReference>